<dbReference type="OrthoDB" id="77622at2759"/>
<reference evidence="2 3" key="1">
    <citation type="journal article" date="2014" name="Genome Biol. Evol.">
        <title>The secreted proteins of Achlya hypogyna and Thraustotheca clavata identify the ancestral oomycete secretome and reveal gene acquisitions by horizontal gene transfer.</title>
        <authorList>
            <person name="Misner I."/>
            <person name="Blouin N."/>
            <person name="Leonard G."/>
            <person name="Richards T.A."/>
            <person name="Lane C.E."/>
        </authorList>
    </citation>
    <scope>NUCLEOTIDE SEQUENCE [LARGE SCALE GENOMIC DNA]</scope>
    <source>
        <strain evidence="2 3">ATCC 48635</strain>
    </source>
</reference>
<protein>
    <submittedName>
        <fullName evidence="2">Uncharacterized protein</fullName>
    </submittedName>
</protein>
<keyword evidence="3" id="KW-1185">Reference proteome</keyword>
<proteinExistence type="predicted"/>
<sequence>MWGRLGIPPPYPFCEAWPSLPPDSTPWLVPGVMAVPSHYCTPATQTPDARQDSDHQPVTGAIRPPPGVYDRPTDEPATNSDSEYEYGFILNEEWAEHFSRKQRQTKTKARRPRRKKKAANPAANEPNPLLYELSVGALEHKTWRPETTSARVDALERQLEHAFTMGFTNPATVCLYNS</sequence>
<gene>
    <name evidence="2" type="ORF">ACHHYP_20376</name>
</gene>
<accession>A0A1V9ZKH9</accession>
<organism evidence="2 3">
    <name type="scientific">Achlya hypogyna</name>
    <name type="common">Oomycete</name>
    <name type="synonym">Protoachlya hypogyna</name>
    <dbReference type="NCBI Taxonomy" id="1202772"/>
    <lineage>
        <taxon>Eukaryota</taxon>
        <taxon>Sar</taxon>
        <taxon>Stramenopiles</taxon>
        <taxon>Oomycota</taxon>
        <taxon>Saprolegniomycetes</taxon>
        <taxon>Saprolegniales</taxon>
        <taxon>Achlyaceae</taxon>
        <taxon>Achlya</taxon>
    </lineage>
</organism>
<comment type="caution">
    <text evidence="2">The sequence shown here is derived from an EMBL/GenBank/DDBJ whole genome shotgun (WGS) entry which is preliminary data.</text>
</comment>
<feature type="compositionally biased region" description="Basic residues" evidence="1">
    <location>
        <begin position="100"/>
        <end position="118"/>
    </location>
</feature>
<feature type="region of interest" description="Disordered" evidence="1">
    <location>
        <begin position="40"/>
        <end position="82"/>
    </location>
</feature>
<dbReference type="Proteomes" id="UP000243579">
    <property type="component" value="Unassembled WGS sequence"/>
</dbReference>
<evidence type="ECO:0000313" key="2">
    <source>
        <dbReference type="EMBL" id="OQR98492.1"/>
    </source>
</evidence>
<name>A0A1V9ZKH9_ACHHY</name>
<evidence type="ECO:0000313" key="3">
    <source>
        <dbReference type="Proteomes" id="UP000243579"/>
    </source>
</evidence>
<evidence type="ECO:0000256" key="1">
    <source>
        <dbReference type="SAM" id="MobiDB-lite"/>
    </source>
</evidence>
<dbReference type="AlphaFoldDB" id="A0A1V9ZKH9"/>
<dbReference type="EMBL" id="JNBR01000084">
    <property type="protein sequence ID" value="OQR98492.1"/>
    <property type="molecule type" value="Genomic_DNA"/>
</dbReference>
<feature type="region of interest" description="Disordered" evidence="1">
    <location>
        <begin position="97"/>
        <end position="126"/>
    </location>
</feature>